<dbReference type="Gene3D" id="2.60.40.4070">
    <property type="match status" value="1"/>
</dbReference>
<dbReference type="Pfam" id="PF13860">
    <property type="entry name" value="FlgD_ig"/>
    <property type="match status" value="1"/>
</dbReference>
<protein>
    <submittedName>
        <fullName evidence="4">T9SS type A sorting domain-containing protein</fullName>
    </submittedName>
</protein>
<dbReference type="NCBIfam" id="TIGR04183">
    <property type="entry name" value="Por_Secre_tail"/>
    <property type="match status" value="1"/>
</dbReference>
<name>A0A7C3II56_UNCW3</name>
<feature type="domain" description="FlgD/Vpr Ig-like" evidence="1">
    <location>
        <begin position="117"/>
        <end position="163"/>
    </location>
</feature>
<dbReference type="InterPro" id="IPR025965">
    <property type="entry name" value="FlgD/Vpr_Ig-like"/>
</dbReference>
<sequence length="181" mass="19995">MIGRRWIALGFLLLTGSWLWAQSYRCDWQVIAVGGGMLAGSYRCGVTVGQTATGLMSGPNLLALVGFWQPEVATGIAERDQIWQEGPVANETRLYPVLPNPFSGATRIRYTLNCEQRTLVQICDISGRVVRTLVNSVQPAGTYTLTWDTRDNAGREVAAGIYFCRFSAGGYRRSTKLVLQR</sequence>
<accession>A0A7C3II56</accession>
<proteinExistence type="predicted"/>
<dbReference type="InterPro" id="IPR026444">
    <property type="entry name" value="Secre_tail"/>
</dbReference>
<dbReference type="EMBL" id="DSTU01000003">
    <property type="protein sequence ID" value="HFJ53398.1"/>
    <property type="molecule type" value="Genomic_DNA"/>
</dbReference>
<evidence type="ECO:0000313" key="4">
    <source>
        <dbReference type="EMBL" id="HFJ53398.1"/>
    </source>
</evidence>
<dbReference type="EMBL" id="DSLG01000003">
    <property type="protein sequence ID" value="HEA86913.1"/>
    <property type="molecule type" value="Genomic_DNA"/>
</dbReference>
<organism evidence="4">
    <name type="scientific">candidate division WOR-3 bacterium</name>
    <dbReference type="NCBI Taxonomy" id="2052148"/>
    <lineage>
        <taxon>Bacteria</taxon>
        <taxon>Bacteria division WOR-3</taxon>
    </lineage>
</organism>
<gene>
    <name evidence="3" type="ORF">ENP62_03225</name>
    <name evidence="2" type="ORF">ENP94_02760</name>
    <name evidence="4" type="ORF">ENS16_01745</name>
</gene>
<evidence type="ECO:0000313" key="3">
    <source>
        <dbReference type="EMBL" id="HEE18546.1"/>
    </source>
</evidence>
<comment type="caution">
    <text evidence="4">The sequence shown here is derived from an EMBL/GenBank/DDBJ whole genome shotgun (WGS) entry which is preliminary data.</text>
</comment>
<reference evidence="4" key="1">
    <citation type="journal article" date="2020" name="mSystems">
        <title>Genome- and Community-Level Interaction Insights into Carbon Utilization and Element Cycling Functions of Hydrothermarchaeota in Hydrothermal Sediment.</title>
        <authorList>
            <person name="Zhou Z."/>
            <person name="Liu Y."/>
            <person name="Xu W."/>
            <person name="Pan J."/>
            <person name="Luo Z.H."/>
            <person name="Li M."/>
        </authorList>
    </citation>
    <scope>NUCLEOTIDE SEQUENCE [LARGE SCALE GENOMIC DNA]</scope>
    <source>
        <strain evidence="3">SpSt-236</strain>
        <strain evidence="2">SpSt-265</strain>
        <strain evidence="4">SpSt-465</strain>
    </source>
</reference>
<dbReference type="AlphaFoldDB" id="A0A7C3II56"/>
<dbReference type="EMBL" id="DSKA01000233">
    <property type="protein sequence ID" value="HEE18546.1"/>
    <property type="molecule type" value="Genomic_DNA"/>
</dbReference>
<evidence type="ECO:0000313" key="2">
    <source>
        <dbReference type="EMBL" id="HEA86913.1"/>
    </source>
</evidence>
<evidence type="ECO:0000259" key="1">
    <source>
        <dbReference type="Pfam" id="PF13860"/>
    </source>
</evidence>